<evidence type="ECO:0000313" key="9">
    <source>
        <dbReference type="EMBL" id="KAE9277613.1"/>
    </source>
</evidence>
<dbReference type="Proteomes" id="UP000440367">
    <property type="component" value="Unassembled WGS sequence"/>
</dbReference>
<proteinExistence type="predicted"/>
<evidence type="ECO:0000313" key="3">
    <source>
        <dbReference type="EMBL" id="KAE9073161.1"/>
    </source>
</evidence>
<accession>A0A6A3R6X4</accession>
<dbReference type="EMBL" id="QXFZ01002861">
    <property type="protein sequence ID" value="KAE9073161.1"/>
    <property type="molecule type" value="Genomic_DNA"/>
</dbReference>
<evidence type="ECO:0000313" key="8">
    <source>
        <dbReference type="EMBL" id="KAE9183173.1"/>
    </source>
</evidence>
<dbReference type="Proteomes" id="UP000429523">
    <property type="component" value="Unassembled WGS sequence"/>
</dbReference>
<sequence length="236" mass="26781">MLFSDAHSTRFAETEGRVTRQQFYALETHAKSVFWQDFTLDFNSNRVDFNRLHSASARLTELDPSVVVAHTAAELYYIWRAILLKYHRALANFTKSGEHDDDFFSYCSGSLDALYIRECLELKHDLTSFVEGGMLPENQFDSLKQDSYSGTDLQSPSLKKMKMEMISAVKGISAKLLDDSASTVDSILKMHKLIEHINNRIEALKTKGICDAALERSATMYREKLLAMDAALCKET</sequence>
<evidence type="ECO:0000313" key="17">
    <source>
        <dbReference type="Proteomes" id="UP000476176"/>
    </source>
</evidence>
<dbReference type="AlphaFoldDB" id="A0A6A3R6X4"/>
<evidence type="ECO:0000313" key="5">
    <source>
        <dbReference type="EMBL" id="KAE9102309.1"/>
    </source>
</evidence>
<dbReference type="EMBL" id="QXGD01002870">
    <property type="protein sequence ID" value="KAE9183173.1"/>
    <property type="molecule type" value="Genomic_DNA"/>
</dbReference>
<dbReference type="EMBL" id="QXGB01002870">
    <property type="protein sequence ID" value="KAE9174424.1"/>
    <property type="molecule type" value="Genomic_DNA"/>
</dbReference>
<dbReference type="Proteomes" id="UP000441208">
    <property type="component" value="Unassembled WGS sequence"/>
</dbReference>
<keyword evidence="11" id="KW-1185">Reference proteome</keyword>
<evidence type="ECO:0000313" key="4">
    <source>
        <dbReference type="EMBL" id="KAE9089824.1"/>
    </source>
</evidence>
<evidence type="ECO:0000313" key="16">
    <source>
        <dbReference type="Proteomes" id="UP000460718"/>
    </source>
</evidence>
<reference evidence="10 11" key="1">
    <citation type="submission" date="2018-08" db="EMBL/GenBank/DDBJ databases">
        <title>Genomic investigation of the strawberry pathogen Phytophthora fragariae indicates pathogenicity is determined by transcriptional variation in three key races.</title>
        <authorList>
            <person name="Adams T.M."/>
            <person name="Armitage A.D."/>
            <person name="Sobczyk M.K."/>
            <person name="Bates H.J."/>
            <person name="Dunwell J.M."/>
            <person name="Nellist C.F."/>
            <person name="Harrison R.J."/>
        </authorList>
    </citation>
    <scope>NUCLEOTIDE SEQUENCE [LARGE SCALE GENOMIC DNA]</scope>
    <source>
        <strain evidence="9 12">A4</strain>
        <strain evidence="8 13">BC-1</strain>
        <strain evidence="7 17">BC-23</strain>
        <strain evidence="6 11">NOV-27</strain>
        <strain evidence="4 14">NOV-5</strain>
        <strain evidence="3 15">NOV-71</strain>
        <strain evidence="1 10">NOV-9</strain>
        <strain evidence="5 18">ONT-3</strain>
        <strain evidence="2 16">SCRP245</strain>
    </source>
</reference>
<dbReference type="EMBL" id="QXGA01002936">
    <property type="protein sequence ID" value="KAE9089824.1"/>
    <property type="molecule type" value="Genomic_DNA"/>
</dbReference>
<dbReference type="Proteomes" id="UP000440732">
    <property type="component" value="Unassembled WGS sequence"/>
</dbReference>
<evidence type="ECO:0000313" key="10">
    <source>
        <dbReference type="Proteomes" id="UP000429523"/>
    </source>
</evidence>
<protein>
    <submittedName>
        <fullName evidence="4">Uncharacterized protein</fullName>
    </submittedName>
</protein>
<evidence type="ECO:0000313" key="7">
    <source>
        <dbReference type="EMBL" id="KAE9180871.1"/>
    </source>
</evidence>
<dbReference type="OrthoDB" id="10273809at2759"/>
<dbReference type="Proteomes" id="UP000476176">
    <property type="component" value="Unassembled WGS sequence"/>
</dbReference>
<evidence type="ECO:0000313" key="2">
    <source>
        <dbReference type="EMBL" id="KAE9002143.1"/>
    </source>
</evidence>
<evidence type="ECO:0000313" key="12">
    <source>
        <dbReference type="Proteomes" id="UP000437068"/>
    </source>
</evidence>
<evidence type="ECO:0000313" key="18">
    <source>
        <dbReference type="Proteomes" id="UP000488956"/>
    </source>
</evidence>
<dbReference type="Proteomes" id="UP000488956">
    <property type="component" value="Unassembled WGS sequence"/>
</dbReference>
<gene>
    <name evidence="9" type="ORF">PF001_g25569</name>
    <name evidence="8" type="ORF">PF002_g26783</name>
    <name evidence="7" type="ORF">PF004_g24717</name>
    <name evidence="6" type="ORF">PF005_g25864</name>
    <name evidence="4" type="ORF">PF006_g25278</name>
    <name evidence="3" type="ORF">PF007_g25905</name>
    <name evidence="1" type="ORF">PF009_g26652</name>
    <name evidence="5" type="ORF">PF010_g14148</name>
    <name evidence="2" type="ORF">PF011_g13439</name>
</gene>
<evidence type="ECO:0000313" key="1">
    <source>
        <dbReference type="EMBL" id="KAE8923091.1"/>
    </source>
</evidence>
<evidence type="ECO:0000313" key="6">
    <source>
        <dbReference type="EMBL" id="KAE9174424.1"/>
    </source>
</evidence>
<evidence type="ECO:0000313" key="13">
    <source>
        <dbReference type="Proteomes" id="UP000440367"/>
    </source>
</evidence>
<dbReference type="EMBL" id="QXGE01003021">
    <property type="protein sequence ID" value="KAE9277613.1"/>
    <property type="molecule type" value="Genomic_DNA"/>
</dbReference>
<comment type="caution">
    <text evidence="4">The sequence shown here is derived from an EMBL/GenBank/DDBJ whole genome shotgun (WGS) entry which is preliminary data.</text>
</comment>
<evidence type="ECO:0000313" key="14">
    <source>
        <dbReference type="Proteomes" id="UP000440732"/>
    </source>
</evidence>
<dbReference type="Proteomes" id="UP000437068">
    <property type="component" value="Unassembled WGS sequence"/>
</dbReference>
<dbReference type="Proteomes" id="UP000460718">
    <property type="component" value="Unassembled WGS sequence"/>
</dbReference>
<dbReference type="EMBL" id="QXGC01002871">
    <property type="protein sequence ID" value="KAE9180871.1"/>
    <property type="molecule type" value="Genomic_DNA"/>
</dbReference>
<organism evidence="4 14">
    <name type="scientific">Phytophthora fragariae</name>
    <dbReference type="NCBI Taxonomy" id="53985"/>
    <lineage>
        <taxon>Eukaryota</taxon>
        <taxon>Sar</taxon>
        <taxon>Stramenopiles</taxon>
        <taxon>Oomycota</taxon>
        <taxon>Peronosporomycetes</taxon>
        <taxon>Peronosporales</taxon>
        <taxon>Peronosporaceae</taxon>
        <taxon>Phytophthora</taxon>
    </lineage>
</organism>
<evidence type="ECO:0000313" key="15">
    <source>
        <dbReference type="Proteomes" id="UP000441208"/>
    </source>
</evidence>
<dbReference type="EMBL" id="QXFX01000862">
    <property type="protein sequence ID" value="KAE9102309.1"/>
    <property type="molecule type" value="Genomic_DNA"/>
</dbReference>
<dbReference type="Proteomes" id="UP000433483">
    <property type="component" value="Unassembled WGS sequence"/>
</dbReference>
<dbReference type="EMBL" id="QXFW01000828">
    <property type="protein sequence ID" value="KAE9002143.1"/>
    <property type="molecule type" value="Genomic_DNA"/>
</dbReference>
<evidence type="ECO:0000313" key="11">
    <source>
        <dbReference type="Proteomes" id="UP000433483"/>
    </source>
</evidence>
<name>A0A6A3R6X4_9STRA</name>
<dbReference type="EMBL" id="QXGF01002880">
    <property type="protein sequence ID" value="KAE8923091.1"/>
    <property type="molecule type" value="Genomic_DNA"/>
</dbReference>